<protein>
    <recommendedName>
        <fullName evidence="3">Nudix hydrolase domain-containing protein</fullName>
    </recommendedName>
</protein>
<feature type="region of interest" description="Disordered" evidence="2">
    <location>
        <begin position="138"/>
        <end position="159"/>
    </location>
</feature>
<evidence type="ECO:0000256" key="2">
    <source>
        <dbReference type="SAM" id="MobiDB-lite"/>
    </source>
</evidence>
<evidence type="ECO:0000259" key="3">
    <source>
        <dbReference type="PROSITE" id="PS51462"/>
    </source>
</evidence>
<organism evidence="4">
    <name type="scientific">marine sediment metagenome</name>
    <dbReference type="NCBI Taxonomy" id="412755"/>
    <lineage>
        <taxon>unclassified sequences</taxon>
        <taxon>metagenomes</taxon>
        <taxon>ecological metagenomes</taxon>
    </lineage>
</organism>
<name>A0A0F9LAG3_9ZZZZ</name>
<dbReference type="AlphaFoldDB" id="A0A0F9LAG3"/>
<dbReference type="InterPro" id="IPR015797">
    <property type="entry name" value="NUDIX_hydrolase-like_dom_sf"/>
</dbReference>
<evidence type="ECO:0000313" key="4">
    <source>
        <dbReference type="EMBL" id="KKM61090.1"/>
    </source>
</evidence>
<evidence type="ECO:0000256" key="1">
    <source>
        <dbReference type="ARBA" id="ARBA00022801"/>
    </source>
</evidence>
<dbReference type="EMBL" id="LAZR01011553">
    <property type="protein sequence ID" value="KKM61090.1"/>
    <property type="molecule type" value="Genomic_DNA"/>
</dbReference>
<proteinExistence type="predicted"/>
<accession>A0A0F9LAG3</accession>
<dbReference type="InterPro" id="IPR020084">
    <property type="entry name" value="NUDIX_hydrolase_CS"/>
</dbReference>
<gene>
    <name evidence="4" type="ORF">LCGC14_1535170</name>
</gene>
<dbReference type="InterPro" id="IPR000086">
    <property type="entry name" value="NUDIX_hydrolase_dom"/>
</dbReference>
<dbReference type="GO" id="GO:0016787">
    <property type="term" value="F:hydrolase activity"/>
    <property type="evidence" value="ECO:0007669"/>
    <property type="project" value="UniProtKB-KW"/>
</dbReference>
<sequence length="159" mass="18010">MATDEKKQERGGVIPYYIKDDKVIMMFMQPSNPKFGGSSFQIAKGKVEKGESPQEGAFREAKEELGLFGPNIEEVDPLGRFGTIHIFLAKIKNPDMFGDTTDETKATTWWTPEEFQSQGRSWQKPIVKAAARKIQKLENIDGQRNTKTRSVDRHSGARF</sequence>
<comment type="caution">
    <text evidence="4">The sequence shown here is derived from an EMBL/GenBank/DDBJ whole genome shotgun (WGS) entry which is preliminary data.</text>
</comment>
<dbReference type="PROSITE" id="PS00893">
    <property type="entry name" value="NUDIX_BOX"/>
    <property type="match status" value="1"/>
</dbReference>
<keyword evidence="1" id="KW-0378">Hydrolase</keyword>
<dbReference type="SUPFAM" id="SSF55811">
    <property type="entry name" value="Nudix"/>
    <property type="match status" value="1"/>
</dbReference>
<feature type="domain" description="Nudix hydrolase" evidence="3">
    <location>
        <begin position="7"/>
        <end position="132"/>
    </location>
</feature>
<dbReference type="PROSITE" id="PS51462">
    <property type="entry name" value="NUDIX"/>
    <property type="match status" value="1"/>
</dbReference>
<dbReference type="CDD" id="cd02883">
    <property type="entry name" value="NUDIX_Hydrolase"/>
    <property type="match status" value="1"/>
</dbReference>
<reference evidence="4" key="1">
    <citation type="journal article" date="2015" name="Nature">
        <title>Complex archaea that bridge the gap between prokaryotes and eukaryotes.</title>
        <authorList>
            <person name="Spang A."/>
            <person name="Saw J.H."/>
            <person name="Jorgensen S.L."/>
            <person name="Zaremba-Niedzwiedzka K."/>
            <person name="Martijn J."/>
            <person name="Lind A.E."/>
            <person name="van Eijk R."/>
            <person name="Schleper C."/>
            <person name="Guy L."/>
            <person name="Ettema T.J."/>
        </authorList>
    </citation>
    <scope>NUCLEOTIDE SEQUENCE</scope>
</reference>
<feature type="compositionally biased region" description="Basic and acidic residues" evidence="2">
    <location>
        <begin position="149"/>
        <end position="159"/>
    </location>
</feature>
<dbReference type="Gene3D" id="3.90.79.10">
    <property type="entry name" value="Nucleoside Triphosphate Pyrophosphohydrolase"/>
    <property type="match status" value="1"/>
</dbReference>
<dbReference type="Pfam" id="PF00293">
    <property type="entry name" value="NUDIX"/>
    <property type="match status" value="1"/>
</dbReference>